<name>A0A0A2GTU2_9FLAO</name>
<evidence type="ECO:0000256" key="1">
    <source>
        <dbReference type="ARBA" id="ARBA00004442"/>
    </source>
</evidence>
<feature type="signal peptide" evidence="4">
    <location>
        <begin position="1"/>
        <end position="19"/>
    </location>
</feature>
<feature type="chain" id="PRO_5001999151" evidence="4">
    <location>
        <begin position="20"/>
        <end position="925"/>
    </location>
</feature>
<evidence type="ECO:0000256" key="2">
    <source>
        <dbReference type="ARBA" id="ARBA00023136"/>
    </source>
</evidence>
<evidence type="ECO:0000256" key="3">
    <source>
        <dbReference type="ARBA" id="ARBA00023237"/>
    </source>
</evidence>
<keyword evidence="5" id="KW-0675">Receptor</keyword>
<sequence>MKQFTLSLLCVFIAVTAWSQTQIKGTVIDAITSEPLPDVTLRLEKSAAETMTNAMGVFVLNNLTQEGDQILLVLKNGFITKRLPIILTIGQTLNLDVITLDVDISAEQQQIGLISLSDNDLNSGDDDLGNFNVSGLLSAGRDAFLSAAAFDWSATFFRPRGLDNANGKVLINGIEMNKQFNGRPQWGNWGGLNDAQRNREFSQGLTPSEYNFGGLAGVTNIVMRASQEREGGRISYAAANASYQGRVMASYNSGLNSNGWAYSVLLARRFGEEGFQDGTLYDANSMYLSVEKKINDAHSLNFTGFYTPNRRGRATAITEEQFDLKGRTYNPFWGYQDGEKRNTREREIEEPVLMLNHYWTLSDKTTINSNLGYQFGSIKSGRVDNGSLRNPAPNYYQLLPSYALQDPNPTAYDFQNAYLLEQDFINDGQFDWNSLYQANANGGNSNIILQDDVIDDSQLSANVIINSQVTDAITIDGNVSYRGLKSENYAQVSDLLGGDGFLDIDNFSVSESQDGQDGDLAQSDVRNPNRVVVEGDRYKYNYDMDATVVSGFAQAQFTYKKIDFYVSGTASNTSYQRTGLYENGNFTGSRSFGPSEKLSFTNGGIKAGATYKLSGRHLIDVNAGYYSVAPGIRNSFSNARQNNDVVIGLESEQIQSVDASYIFRSPIVKGRLTGFYTGFQKGTDIGFFFTQNSIAGTEASFVQEVLTNIERRNIGAELGIEAQVLPTLKLKAAASVGQYTYANNPNIYYTSDDFEGPQTFGDGTTAIKDLHVAGGPERAYQLGFEYRDPEFWNFGLTVNYFSNSYLDFSNLARTANFNQDIDGQPFNDYDTDVARDLLRQTEIDDYFLVNIIGGKSWRVGDYFVGFFATVNNVLDETYITGGFEDSRRANYRSSLEEAQRDTPVFGDRLFFGRGTTYYVNAYVRF</sequence>
<dbReference type="AlphaFoldDB" id="A0A0A2GTU2"/>
<dbReference type="SUPFAM" id="SSF56935">
    <property type="entry name" value="Porins"/>
    <property type="match status" value="1"/>
</dbReference>
<organism evidence="5 6">
    <name type="scientific">Dokdonia donghaensis DSW-1</name>
    <dbReference type="NCBI Taxonomy" id="1300343"/>
    <lineage>
        <taxon>Bacteria</taxon>
        <taxon>Pseudomonadati</taxon>
        <taxon>Bacteroidota</taxon>
        <taxon>Flavobacteriia</taxon>
        <taxon>Flavobacteriales</taxon>
        <taxon>Flavobacteriaceae</taxon>
        <taxon>Dokdonia</taxon>
    </lineage>
</organism>
<keyword evidence="6" id="KW-1185">Reference proteome</keyword>
<dbReference type="Gene3D" id="2.40.170.20">
    <property type="entry name" value="TonB-dependent receptor, beta-barrel domain"/>
    <property type="match status" value="1"/>
</dbReference>
<dbReference type="SUPFAM" id="SSF49464">
    <property type="entry name" value="Carboxypeptidase regulatory domain-like"/>
    <property type="match status" value="1"/>
</dbReference>
<dbReference type="GO" id="GO:0009279">
    <property type="term" value="C:cell outer membrane"/>
    <property type="evidence" value="ECO:0007669"/>
    <property type="project" value="UniProtKB-SubCell"/>
</dbReference>
<keyword evidence="2" id="KW-0472">Membrane</keyword>
<dbReference type="Gene3D" id="2.60.40.1120">
    <property type="entry name" value="Carboxypeptidase-like, regulatory domain"/>
    <property type="match status" value="1"/>
</dbReference>
<protein>
    <submittedName>
        <fullName evidence="5">TonB-dependent receptor</fullName>
    </submittedName>
</protein>
<dbReference type="RefSeq" id="WP_035325830.1">
    <property type="nucleotide sequence ID" value="NZ_CP015125.1"/>
</dbReference>
<proteinExistence type="predicted"/>
<evidence type="ECO:0000313" key="5">
    <source>
        <dbReference type="EMBL" id="KGO06682.1"/>
    </source>
</evidence>
<dbReference type="EMBL" id="JSAQ01000001">
    <property type="protein sequence ID" value="KGO06682.1"/>
    <property type="molecule type" value="Genomic_DNA"/>
</dbReference>
<dbReference type="Pfam" id="PF13620">
    <property type="entry name" value="CarboxypepD_reg"/>
    <property type="match status" value="1"/>
</dbReference>
<dbReference type="KEGG" id="ddo:I597_0342"/>
<accession>A0A0A2GTU2</accession>
<reference evidence="5 6" key="1">
    <citation type="submission" date="2014-10" db="EMBL/GenBank/DDBJ databases">
        <title>Draft genome sequence of the proteorhodopsin-containing marine bacterium Dokdonia donghaensis.</title>
        <authorList>
            <person name="Gomez-Consarnau L."/>
            <person name="Gonzalez J.M."/>
            <person name="Riedel T."/>
            <person name="Jaenicke S."/>
            <person name="Wagner-Doebler I."/>
            <person name="Fuhrman J.A."/>
        </authorList>
    </citation>
    <scope>NUCLEOTIDE SEQUENCE [LARGE SCALE GENOMIC DNA]</scope>
    <source>
        <strain evidence="5 6">DSW-1</strain>
    </source>
</reference>
<dbReference type="Proteomes" id="UP000030140">
    <property type="component" value="Unassembled WGS sequence"/>
</dbReference>
<gene>
    <name evidence="5" type="ORF">NV36_07375</name>
</gene>
<dbReference type="OrthoDB" id="1453181at2"/>
<keyword evidence="4" id="KW-0732">Signal</keyword>
<comment type="subcellular location">
    <subcellularLocation>
        <location evidence="1">Cell outer membrane</location>
    </subcellularLocation>
</comment>
<dbReference type="PATRIC" id="fig|1300343.5.peg.344"/>
<comment type="caution">
    <text evidence="5">The sequence shown here is derived from an EMBL/GenBank/DDBJ whole genome shotgun (WGS) entry which is preliminary data.</text>
</comment>
<keyword evidence="3" id="KW-0998">Cell outer membrane</keyword>
<evidence type="ECO:0000256" key="4">
    <source>
        <dbReference type="SAM" id="SignalP"/>
    </source>
</evidence>
<dbReference type="InterPro" id="IPR008969">
    <property type="entry name" value="CarboxyPept-like_regulatory"/>
</dbReference>
<dbReference type="InterPro" id="IPR036942">
    <property type="entry name" value="Beta-barrel_TonB_sf"/>
</dbReference>
<evidence type="ECO:0000313" key="6">
    <source>
        <dbReference type="Proteomes" id="UP000030140"/>
    </source>
</evidence>